<organism evidence="2 3">
    <name type="scientific">Pleurodeles waltl</name>
    <name type="common">Iberian ribbed newt</name>
    <dbReference type="NCBI Taxonomy" id="8319"/>
    <lineage>
        <taxon>Eukaryota</taxon>
        <taxon>Metazoa</taxon>
        <taxon>Chordata</taxon>
        <taxon>Craniata</taxon>
        <taxon>Vertebrata</taxon>
        <taxon>Euteleostomi</taxon>
        <taxon>Amphibia</taxon>
        <taxon>Batrachia</taxon>
        <taxon>Caudata</taxon>
        <taxon>Salamandroidea</taxon>
        <taxon>Salamandridae</taxon>
        <taxon>Pleurodelinae</taxon>
        <taxon>Pleurodeles</taxon>
    </lineage>
</organism>
<evidence type="ECO:0000256" key="1">
    <source>
        <dbReference type="SAM" id="MobiDB-lite"/>
    </source>
</evidence>
<gene>
    <name evidence="2" type="ORF">NDU88_006505</name>
</gene>
<feature type="region of interest" description="Disordered" evidence="1">
    <location>
        <begin position="39"/>
        <end position="77"/>
    </location>
</feature>
<sequence length="77" mass="9043">MNKSTRVWKIYKQEDKVKMRTWTKKQECRTVNQKKVLDVDQKEKDEQDADHDEEDLDLEIGNSISSSGGPRVCGWTE</sequence>
<dbReference type="AlphaFoldDB" id="A0AAV7PL84"/>
<protein>
    <submittedName>
        <fullName evidence="2">Uncharacterized protein</fullName>
    </submittedName>
</protein>
<evidence type="ECO:0000313" key="2">
    <source>
        <dbReference type="EMBL" id="KAJ1128126.1"/>
    </source>
</evidence>
<comment type="caution">
    <text evidence="2">The sequence shown here is derived from an EMBL/GenBank/DDBJ whole genome shotgun (WGS) entry which is preliminary data.</text>
</comment>
<evidence type="ECO:0000313" key="3">
    <source>
        <dbReference type="Proteomes" id="UP001066276"/>
    </source>
</evidence>
<name>A0AAV7PL84_PLEWA</name>
<dbReference type="Proteomes" id="UP001066276">
    <property type="component" value="Chromosome 7"/>
</dbReference>
<keyword evidence="3" id="KW-1185">Reference proteome</keyword>
<proteinExistence type="predicted"/>
<accession>A0AAV7PL84</accession>
<dbReference type="EMBL" id="JANPWB010000011">
    <property type="protein sequence ID" value="KAJ1128126.1"/>
    <property type="molecule type" value="Genomic_DNA"/>
</dbReference>
<reference evidence="2" key="1">
    <citation type="journal article" date="2022" name="bioRxiv">
        <title>Sequencing and chromosome-scale assembly of the giantPleurodeles waltlgenome.</title>
        <authorList>
            <person name="Brown T."/>
            <person name="Elewa A."/>
            <person name="Iarovenko S."/>
            <person name="Subramanian E."/>
            <person name="Araus A.J."/>
            <person name="Petzold A."/>
            <person name="Susuki M."/>
            <person name="Suzuki K.-i.T."/>
            <person name="Hayashi T."/>
            <person name="Toyoda A."/>
            <person name="Oliveira C."/>
            <person name="Osipova E."/>
            <person name="Leigh N.D."/>
            <person name="Simon A."/>
            <person name="Yun M.H."/>
        </authorList>
    </citation>
    <scope>NUCLEOTIDE SEQUENCE</scope>
    <source>
        <strain evidence="2">20211129_DDA</strain>
        <tissue evidence="2">Liver</tissue>
    </source>
</reference>
<feature type="compositionally biased region" description="Acidic residues" evidence="1">
    <location>
        <begin position="46"/>
        <end position="58"/>
    </location>
</feature>